<gene>
    <name evidence="2" type="ORF">NHX12_023035</name>
</gene>
<comment type="caution">
    <text evidence="2">The sequence shown here is derived from an EMBL/GenBank/DDBJ whole genome shotgun (WGS) entry which is preliminary data.</text>
</comment>
<dbReference type="OrthoDB" id="5983862at2759"/>
<dbReference type="InterPro" id="IPR027867">
    <property type="entry name" value="SPATA48"/>
</dbReference>
<feature type="compositionally biased region" description="Low complexity" evidence="1">
    <location>
        <begin position="18"/>
        <end position="30"/>
    </location>
</feature>
<feature type="compositionally biased region" description="Polar residues" evidence="1">
    <location>
        <begin position="87"/>
        <end position="96"/>
    </location>
</feature>
<feature type="region of interest" description="Disordered" evidence="1">
    <location>
        <begin position="73"/>
        <end position="108"/>
    </location>
</feature>
<feature type="region of interest" description="Disordered" evidence="1">
    <location>
        <begin position="198"/>
        <end position="217"/>
    </location>
</feature>
<dbReference type="PANTHER" id="PTHR34759">
    <property type="entry name" value="SPERMATOGENESIS-ASSOCIATED PROTEIN 48"/>
    <property type="match status" value="1"/>
</dbReference>
<proteinExistence type="predicted"/>
<name>A0A9Q0IUL3_9TELE</name>
<dbReference type="AlphaFoldDB" id="A0A9Q0IUL3"/>
<protein>
    <recommendedName>
        <fullName evidence="4">Spermatogenesis-associated protein 48</fullName>
    </recommendedName>
</protein>
<reference evidence="2" key="1">
    <citation type="submission" date="2022-07" db="EMBL/GenBank/DDBJ databases">
        <title>Chromosome-level genome of Muraenolepis orangiensis.</title>
        <authorList>
            <person name="Kim J."/>
        </authorList>
    </citation>
    <scope>NUCLEOTIDE SEQUENCE</scope>
    <source>
        <strain evidence="2">KU_S4_2022</strain>
        <tissue evidence="2">Muscle</tissue>
    </source>
</reference>
<dbReference type="Proteomes" id="UP001148018">
    <property type="component" value="Unassembled WGS sequence"/>
</dbReference>
<evidence type="ECO:0000313" key="3">
    <source>
        <dbReference type="Proteomes" id="UP001148018"/>
    </source>
</evidence>
<evidence type="ECO:0000256" key="1">
    <source>
        <dbReference type="SAM" id="MobiDB-lite"/>
    </source>
</evidence>
<dbReference type="PANTHER" id="PTHR34759:SF1">
    <property type="entry name" value="SPERMATOGENESIS-ASSOCIATED PROTEIN 48"/>
    <property type="match status" value="1"/>
</dbReference>
<accession>A0A9Q0IUL3</accession>
<evidence type="ECO:0008006" key="4">
    <source>
        <dbReference type="Google" id="ProtNLM"/>
    </source>
</evidence>
<dbReference type="EMBL" id="JANIIK010000038">
    <property type="protein sequence ID" value="KAJ3610945.1"/>
    <property type="molecule type" value="Genomic_DNA"/>
</dbReference>
<sequence>MADHGGESRAFLRHTPQARRPPAERASAAPARDDVPLIDPCSGQLSAGAEARLGTTGGRQRFIDFHHVASALRVPPSGLGDRPQTPRRCSSSLTSDTADDRAWNSRSTSDAALRARLGGWSSAVKMRAVVGPASERRPHTSGGVIFEEDIGMQDTLSSDTTRQWLENAARRYVYTSSTQRSYQEVDWDAELPRRFKAPPTTLEKMADPVTRSSSSGRYPSRPHLWRLTGSPWKQQQIRAWNDIRKPISFCSPCPKSGQIPLYSGTIGSENMDSIDNLDEDFQPTTLLRKAIPPYTPTARHTTIPGYTGKGVYANADVPLPTLYLPGTYVKSVPPAFGRKAPLSRMVTTTAPRNPFLRPKAPVGLPV</sequence>
<organism evidence="2 3">
    <name type="scientific">Muraenolepis orangiensis</name>
    <name type="common">Patagonian moray cod</name>
    <dbReference type="NCBI Taxonomy" id="630683"/>
    <lineage>
        <taxon>Eukaryota</taxon>
        <taxon>Metazoa</taxon>
        <taxon>Chordata</taxon>
        <taxon>Craniata</taxon>
        <taxon>Vertebrata</taxon>
        <taxon>Euteleostomi</taxon>
        <taxon>Actinopterygii</taxon>
        <taxon>Neopterygii</taxon>
        <taxon>Teleostei</taxon>
        <taxon>Neoteleostei</taxon>
        <taxon>Acanthomorphata</taxon>
        <taxon>Zeiogadaria</taxon>
        <taxon>Gadariae</taxon>
        <taxon>Gadiformes</taxon>
        <taxon>Muraenolepidoidei</taxon>
        <taxon>Muraenolepididae</taxon>
        <taxon>Muraenolepis</taxon>
    </lineage>
</organism>
<dbReference type="Pfam" id="PF15073">
    <property type="entry name" value="SPATA48"/>
    <property type="match status" value="1"/>
</dbReference>
<keyword evidence="3" id="KW-1185">Reference proteome</keyword>
<evidence type="ECO:0000313" key="2">
    <source>
        <dbReference type="EMBL" id="KAJ3610945.1"/>
    </source>
</evidence>
<feature type="region of interest" description="Disordered" evidence="1">
    <location>
        <begin position="1"/>
        <end position="36"/>
    </location>
</feature>